<keyword evidence="2" id="KW-1185">Reference proteome</keyword>
<evidence type="ECO:0000313" key="1">
    <source>
        <dbReference type="EMBL" id="CAG8724723.1"/>
    </source>
</evidence>
<name>A0A9N9I7X0_9GLOM</name>
<organism evidence="1 2">
    <name type="scientific">Dentiscutata erythropus</name>
    <dbReference type="NCBI Taxonomy" id="1348616"/>
    <lineage>
        <taxon>Eukaryota</taxon>
        <taxon>Fungi</taxon>
        <taxon>Fungi incertae sedis</taxon>
        <taxon>Mucoromycota</taxon>
        <taxon>Glomeromycotina</taxon>
        <taxon>Glomeromycetes</taxon>
        <taxon>Diversisporales</taxon>
        <taxon>Gigasporaceae</taxon>
        <taxon>Dentiscutata</taxon>
    </lineage>
</organism>
<protein>
    <submittedName>
        <fullName evidence="1">28873_t:CDS:1</fullName>
    </submittedName>
</protein>
<reference evidence="1" key="1">
    <citation type="submission" date="2021-06" db="EMBL/GenBank/DDBJ databases">
        <authorList>
            <person name="Kallberg Y."/>
            <person name="Tangrot J."/>
            <person name="Rosling A."/>
        </authorList>
    </citation>
    <scope>NUCLEOTIDE SEQUENCE</scope>
    <source>
        <strain evidence="1">MA453B</strain>
    </source>
</reference>
<dbReference type="OrthoDB" id="2320707at2759"/>
<dbReference type="EMBL" id="CAJVPY010011153">
    <property type="protein sequence ID" value="CAG8724723.1"/>
    <property type="molecule type" value="Genomic_DNA"/>
</dbReference>
<accession>A0A9N9I7X0</accession>
<evidence type="ECO:0000313" key="2">
    <source>
        <dbReference type="Proteomes" id="UP000789405"/>
    </source>
</evidence>
<dbReference type="AlphaFoldDB" id="A0A9N9I7X0"/>
<sequence>MNESITQYLKLGLCSRQDAYNILSQILNNKNWEVKHYSQGQQIAVILVTSQAISIDKLESNSSAKNYKKDNQKQYYKKLLNLNWQFNGYVDKLKM</sequence>
<proteinExistence type="predicted"/>
<gene>
    <name evidence="1" type="ORF">DERYTH_LOCUS14612</name>
</gene>
<comment type="caution">
    <text evidence="1">The sequence shown here is derived from an EMBL/GenBank/DDBJ whole genome shotgun (WGS) entry which is preliminary data.</text>
</comment>
<dbReference type="Proteomes" id="UP000789405">
    <property type="component" value="Unassembled WGS sequence"/>
</dbReference>